<dbReference type="PANTHER" id="PTHR10859:SF91">
    <property type="entry name" value="DOLICHYL-PHOSPHATE BETA-GLUCOSYLTRANSFERASE"/>
    <property type="match status" value="1"/>
</dbReference>
<organism evidence="2 3">
    <name type="scientific">Cellvibrio fibrivorans</name>
    <dbReference type="NCBI Taxonomy" id="126350"/>
    <lineage>
        <taxon>Bacteria</taxon>
        <taxon>Pseudomonadati</taxon>
        <taxon>Pseudomonadota</taxon>
        <taxon>Gammaproteobacteria</taxon>
        <taxon>Cellvibrionales</taxon>
        <taxon>Cellvibrionaceae</taxon>
        <taxon>Cellvibrio</taxon>
    </lineage>
</organism>
<protein>
    <submittedName>
        <fullName evidence="2">Glycosyltransferase involved in cell wall biosynthesis</fullName>
    </submittedName>
</protein>
<name>A0ABU1UUC9_9GAMM</name>
<gene>
    <name evidence="2" type="ORF">J2X05_000792</name>
</gene>
<sequence>MNPIPGEFDFKPCVIIPVFNHPHKITGLVKRLRDYSLPVILVDDGSEASCAQLLDKIATEQTQVTLLRLAQNAGKGTAVCQGLELASREGFTHALQVDADGQHDLDDVPQFLARAQQNPGAVISGWRSYEAMPPSRRSGRKLTDFWVCVNTCSRSIKDSMCGYRFYPLAPTMRLLARKKIGARMDFDTDILVRLYWQGLAVENIPTKILYQDDMPSHFDIIKDNVRISWMHTRLFFGMLPRIPALVQRNFLKRRPS</sequence>
<evidence type="ECO:0000313" key="2">
    <source>
        <dbReference type="EMBL" id="MDR7088789.1"/>
    </source>
</evidence>
<evidence type="ECO:0000313" key="3">
    <source>
        <dbReference type="Proteomes" id="UP001253595"/>
    </source>
</evidence>
<dbReference type="Pfam" id="PF00535">
    <property type="entry name" value="Glycos_transf_2"/>
    <property type="match status" value="1"/>
</dbReference>
<dbReference type="Proteomes" id="UP001253595">
    <property type="component" value="Unassembled WGS sequence"/>
</dbReference>
<dbReference type="EMBL" id="JAVDVX010000001">
    <property type="protein sequence ID" value="MDR7088789.1"/>
    <property type="molecule type" value="Genomic_DNA"/>
</dbReference>
<dbReference type="InterPro" id="IPR029044">
    <property type="entry name" value="Nucleotide-diphossugar_trans"/>
</dbReference>
<dbReference type="SUPFAM" id="SSF53448">
    <property type="entry name" value="Nucleotide-diphospho-sugar transferases"/>
    <property type="match status" value="1"/>
</dbReference>
<dbReference type="PANTHER" id="PTHR10859">
    <property type="entry name" value="GLYCOSYL TRANSFERASE"/>
    <property type="match status" value="1"/>
</dbReference>
<keyword evidence="3" id="KW-1185">Reference proteome</keyword>
<dbReference type="CDD" id="cd04179">
    <property type="entry name" value="DPM_DPG-synthase_like"/>
    <property type="match status" value="1"/>
</dbReference>
<dbReference type="RefSeq" id="WP_310068882.1">
    <property type="nucleotide sequence ID" value="NZ_JAVDVX010000001.1"/>
</dbReference>
<proteinExistence type="predicted"/>
<reference evidence="2 3" key="1">
    <citation type="submission" date="2023-07" db="EMBL/GenBank/DDBJ databases">
        <title>Sorghum-associated microbial communities from plants grown in Nebraska, USA.</title>
        <authorList>
            <person name="Schachtman D."/>
        </authorList>
    </citation>
    <scope>NUCLEOTIDE SEQUENCE [LARGE SCALE GENOMIC DNA]</scope>
    <source>
        <strain evidence="2 3">BE190</strain>
    </source>
</reference>
<dbReference type="InterPro" id="IPR001173">
    <property type="entry name" value="Glyco_trans_2-like"/>
</dbReference>
<accession>A0ABU1UUC9</accession>
<dbReference type="Gene3D" id="3.90.550.10">
    <property type="entry name" value="Spore Coat Polysaccharide Biosynthesis Protein SpsA, Chain A"/>
    <property type="match status" value="1"/>
</dbReference>
<feature type="domain" description="Glycosyltransferase 2-like" evidence="1">
    <location>
        <begin position="13"/>
        <end position="178"/>
    </location>
</feature>
<comment type="caution">
    <text evidence="2">The sequence shown here is derived from an EMBL/GenBank/DDBJ whole genome shotgun (WGS) entry which is preliminary data.</text>
</comment>
<evidence type="ECO:0000259" key="1">
    <source>
        <dbReference type="Pfam" id="PF00535"/>
    </source>
</evidence>